<evidence type="ECO:0000313" key="12">
    <source>
        <dbReference type="EMBL" id="ORY35619.1"/>
    </source>
</evidence>
<name>A0A1Y2BLH3_9TREE</name>
<evidence type="ECO:0000256" key="9">
    <source>
        <dbReference type="SAM" id="MobiDB-lite"/>
    </source>
</evidence>
<dbReference type="SUPFAM" id="SSF57850">
    <property type="entry name" value="RING/U-box"/>
    <property type="match status" value="1"/>
</dbReference>
<feature type="region of interest" description="Disordered" evidence="9">
    <location>
        <begin position="479"/>
        <end position="548"/>
    </location>
</feature>
<reference evidence="12 13" key="1">
    <citation type="submission" date="2016-07" db="EMBL/GenBank/DDBJ databases">
        <title>Pervasive Adenine N6-methylation of Active Genes in Fungi.</title>
        <authorList>
            <consortium name="DOE Joint Genome Institute"/>
            <person name="Mondo S.J."/>
            <person name="Dannebaum R.O."/>
            <person name="Kuo R.C."/>
            <person name="Labutti K."/>
            <person name="Haridas S."/>
            <person name="Kuo A."/>
            <person name="Salamov A."/>
            <person name="Ahrendt S.R."/>
            <person name="Lipzen A."/>
            <person name="Sullivan W."/>
            <person name="Andreopoulos W.B."/>
            <person name="Clum A."/>
            <person name="Lindquist E."/>
            <person name="Daum C."/>
            <person name="Ramamoorthy G.K."/>
            <person name="Gryganskyi A."/>
            <person name="Culley D."/>
            <person name="Magnuson J.K."/>
            <person name="James T.Y."/>
            <person name="O'Malley M.A."/>
            <person name="Stajich J.E."/>
            <person name="Spatafora J.W."/>
            <person name="Visel A."/>
            <person name="Grigoriev I.V."/>
        </authorList>
    </citation>
    <scope>NUCLEOTIDE SEQUENCE [LARGE SCALE GENOMIC DNA]</scope>
    <source>
        <strain evidence="12 13">68-887.2</strain>
    </source>
</reference>
<evidence type="ECO:0000256" key="2">
    <source>
        <dbReference type="ARBA" id="ARBA00022692"/>
    </source>
</evidence>
<evidence type="ECO:0000256" key="4">
    <source>
        <dbReference type="ARBA" id="ARBA00022771"/>
    </source>
</evidence>
<keyword evidence="13" id="KW-1185">Reference proteome</keyword>
<proteinExistence type="predicted"/>
<keyword evidence="7 10" id="KW-0472">Membrane</keyword>
<sequence>MMFTSPRPSLASLLLVPGIYTTIIYHATPAAAYIPAMPVNDTSGLNLTDSSTIAISWTDPAGVYSGAVSYQLKADVATGGQTSGALVHFTEASAGENLTTSTPWIAYISCDVNETMASMEWDIFTLARDRGAVSALLYTAQSQSCLLNQEYIQDFEKPLDVFATKTVQVARVIDNQFVHTNDTFYTYNGALLNVSGTAVNDSLANNPPDNRTFLIGTLTARNSTGQASPTEIPGATATASNQSAKHKAPASMIALYVITGFISACFVLMICLGARRAMRNPERYGRRRLEGEGGGPQTTAGGIGQAILDTFPVIKFNRSAAAQADREHFNAKRMSSDQDVESTVMPELGNNAGSSSQRESIALRSLRTEESVSYHSALEERDDDISVKSVEPRRSKSIMSPSGSRRTSGYDLQNHALLEQAEGMGDQCPICLLDFEEGDDLRVLPCEREHVYHQACIDPWLLQVSSSCPLCRKDFNNPNPAPTPPAEAAIPSPTSPSHPPTHSGFPKYLAFMRRERRGRHRSGTQGTSDSGVGPGRRREADQMGPGGY</sequence>
<evidence type="ECO:0000256" key="3">
    <source>
        <dbReference type="ARBA" id="ARBA00022723"/>
    </source>
</evidence>
<feature type="domain" description="RING-type" evidence="11">
    <location>
        <begin position="428"/>
        <end position="472"/>
    </location>
</feature>
<evidence type="ECO:0000256" key="8">
    <source>
        <dbReference type="PROSITE-ProRule" id="PRU00175"/>
    </source>
</evidence>
<organism evidence="12 13">
    <name type="scientific">Naematelia encephala</name>
    <dbReference type="NCBI Taxonomy" id="71784"/>
    <lineage>
        <taxon>Eukaryota</taxon>
        <taxon>Fungi</taxon>
        <taxon>Dikarya</taxon>
        <taxon>Basidiomycota</taxon>
        <taxon>Agaricomycotina</taxon>
        <taxon>Tremellomycetes</taxon>
        <taxon>Tremellales</taxon>
        <taxon>Naemateliaceae</taxon>
        <taxon>Naematelia</taxon>
    </lineage>
</organism>
<dbReference type="EMBL" id="MCFC01000001">
    <property type="protein sequence ID" value="ORY35619.1"/>
    <property type="molecule type" value="Genomic_DNA"/>
</dbReference>
<dbReference type="OrthoDB" id="8062037at2759"/>
<keyword evidence="6 10" id="KW-1133">Transmembrane helix</keyword>
<protein>
    <recommendedName>
        <fullName evidence="11">RING-type domain-containing protein</fullName>
    </recommendedName>
</protein>
<dbReference type="PANTHER" id="PTHR46539:SF1">
    <property type="entry name" value="E3 UBIQUITIN-PROTEIN LIGASE ATL42"/>
    <property type="match status" value="1"/>
</dbReference>
<dbReference type="GO" id="GO:0008270">
    <property type="term" value="F:zinc ion binding"/>
    <property type="evidence" value="ECO:0007669"/>
    <property type="project" value="UniProtKB-KW"/>
</dbReference>
<dbReference type="AlphaFoldDB" id="A0A1Y2BLH3"/>
<dbReference type="STRING" id="71784.A0A1Y2BLH3"/>
<feature type="compositionally biased region" description="Polar residues" evidence="9">
    <location>
        <begin position="397"/>
        <end position="409"/>
    </location>
</feature>
<accession>A0A1Y2BLH3</accession>
<dbReference type="CDD" id="cd16454">
    <property type="entry name" value="RING-H2_PA-TM-RING"/>
    <property type="match status" value="1"/>
</dbReference>
<comment type="caution">
    <text evidence="12">The sequence shown here is derived from an EMBL/GenBank/DDBJ whole genome shotgun (WGS) entry which is preliminary data.</text>
</comment>
<dbReference type="SMART" id="SM00184">
    <property type="entry name" value="RING"/>
    <property type="match status" value="1"/>
</dbReference>
<evidence type="ECO:0000259" key="11">
    <source>
        <dbReference type="PROSITE" id="PS50089"/>
    </source>
</evidence>
<feature type="compositionally biased region" description="Basic and acidic residues" evidence="9">
    <location>
        <begin position="384"/>
        <end position="394"/>
    </location>
</feature>
<feature type="compositionally biased region" description="Basic and acidic residues" evidence="9">
    <location>
        <begin position="326"/>
        <end position="336"/>
    </location>
</feature>
<keyword evidence="3" id="KW-0479">Metal-binding</keyword>
<evidence type="ECO:0000256" key="6">
    <source>
        <dbReference type="ARBA" id="ARBA00022989"/>
    </source>
</evidence>
<dbReference type="Pfam" id="PF13639">
    <property type="entry name" value="zf-RING_2"/>
    <property type="match status" value="1"/>
</dbReference>
<comment type="subcellular location">
    <subcellularLocation>
        <location evidence="1">Membrane</location>
    </subcellularLocation>
</comment>
<dbReference type="Proteomes" id="UP000193986">
    <property type="component" value="Unassembled WGS sequence"/>
</dbReference>
<evidence type="ECO:0000256" key="1">
    <source>
        <dbReference type="ARBA" id="ARBA00004370"/>
    </source>
</evidence>
<dbReference type="Gene3D" id="3.30.40.10">
    <property type="entry name" value="Zinc/RING finger domain, C3HC4 (zinc finger)"/>
    <property type="match status" value="1"/>
</dbReference>
<evidence type="ECO:0000313" key="13">
    <source>
        <dbReference type="Proteomes" id="UP000193986"/>
    </source>
</evidence>
<dbReference type="InParanoid" id="A0A1Y2BLH3"/>
<keyword evidence="2 10" id="KW-0812">Transmembrane</keyword>
<gene>
    <name evidence="12" type="ORF">BCR39DRAFT_511164</name>
</gene>
<dbReference type="PANTHER" id="PTHR46539">
    <property type="entry name" value="E3 UBIQUITIN-PROTEIN LIGASE ATL42"/>
    <property type="match status" value="1"/>
</dbReference>
<keyword evidence="4 8" id="KW-0863">Zinc-finger</keyword>
<evidence type="ECO:0000256" key="10">
    <source>
        <dbReference type="SAM" id="Phobius"/>
    </source>
</evidence>
<evidence type="ECO:0000256" key="5">
    <source>
        <dbReference type="ARBA" id="ARBA00022833"/>
    </source>
</evidence>
<dbReference type="PROSITE" id="PS50089">
    <property type="entry name" value="ZF_RING_2"/>
    <property type="match status" value="1"/>
</dbReference>
<evidence type="ECO:0000256" key="7">
    <source>
        <dbReference type="ARBA" id="ARBA00023136"/>
    </source>
</evidence>
<feature type="region of interest" description="Disordered" evidence="9">
    <location>
        <begin position="326"/>
        <end position="362"/>
    </location>
</feature>
<dbReference type="InterPro" id="IPR001841">
    <property type="entry name" value="Znf_RING"/>
</dbReference>
<feature type="region of interest" description="Disordered" evidence="9">
    <location>
        <begin position="383"/>
        <end position="409"/>
    </location>
</feature>
<feature type="transmembrane region" description="Helical" evidence="10">
    <location>
        <begin position="253"/>
        <end position="274"/>
    </location>
</feature>
<dbReference type="InterPro" id="IPR013083">
    <property type="entry name" value="Znf_RING/FYVE/PHD"/>
</dbReference>
<keyword evidence="5" id="KW-0862">Zinc</keyword>
<dbReference type="GO" id="GO:0016020">
    <property type="term" value="C:membrane"/>
    <property type="evidence" value="ECO:0007669"/>
    <property type="project" value="UniProtKB-SubCell"/>
</dbReference>